<keyword evidence="3" id="KW-0732">Signal</keyword>
<feature type="chain" id="PRO_5045296503" evidence="3">
    <location>
        <begin position="27"/>
        <end position="1044"/>
    </location>
</feature>
<comment type="caution">
    <text evidence="5">The sequence shown here is derived from an EMBL/GenBank/DDBJ whole genome shotgun (WGS) entry which is preliminary data.</text>
</comment>
<dbReference type="Pfam" id="PF00553">
    <property type="entry name" value="CBM_2"/>
    <property type="match status" value="2"/>
</dbReference>
<dbReference type="Proteomes" id="UP001569414">
    <property type="component" value="Unassembled WGS sequence"/>
</dbReference>
<dbReference type="EMBL" id="JBGMEL010000010">
    <property type="protein sequence ID" value="MFA0791093.1"/>
    <property type="molecule type" value="Genomic_DNA"/>
</dbReference>
<feature type="region of interest" description="Disordered" evidence="2">
    <location>
        <begin position="663"/>
        <end position="704"/>
    </location>
</feature>
<evidence type="ECO:0000313" key="5">
    <source>
        <dbReference type="EMBL" id="MFA0791093.1"/>
    </source>
</evidence>
<evidence type="ECO:0000313" key="6">
    <source>
        <dbReference type="Proteomes" id="UP001569414"/>
    </source>
</evidence>
<feature type="region of interest" description="Disordered" evidence="2">
    <location>
        <begin position="530"/>
        <end position="550"/>
    </location>
</feature>
<evidence type="ECO:0000256" key="3">
    <source>
        <dbReference type="SAM" id="SignalP"/>
    </source>
</evidence>
<evidence type="ECO:0000256" key="2">
    <source>
        <dbReference type="SAM" id="MobiDB-lite"/>
    </source>
</evidence>
<feature type="domain" description="CBM2" evidence="4">
    <location>
        <begin position="23"/>
        <end position="137"/>
    </location>
</feature>
<evidence type="ECO:0000256" key="1">
    <source>
        <dbReference type="ARBA" id="ARBA00023157"/>
    </source>
</evidence>
<accession>A0ABV4NNH2</accession>
<dbReference type="InterPro" id="IPR001919">
    <property type="entry name" value="CBD2"/>
</dbReference>
<proteinExistence type="predicted"/>
<dbReference type="InterPro" id="IPR036514">
    <property type="entry name" value="SGNH_hydro_sf"/>
</dbReference>
<keyword evidence="6" id="KW-1185">Reference proteome</keyword>
<dbReference type="InterPro" id="IPR001087">
    <property type="entry name" value="GDSL"/>
</dbReference>
<dbReference type="Gene3D" id="3.40.50.1110">
    <property type="entry name" value="SGNH hydrolase"/>
    <property type="match status" value="1"/>
</dbReference>
<feature type="compositionally biased region" description="Polar residues" evidence="2">
    <location>
        <begin position="667"/>
        <end position="700"/>
    </location>
</feature>
<dbReference type="InterPro" id="IPR008965">
    <property type="entry name" value="CBM2/CBM3_carb-bd_dom_sf"/>
</dbReference>
<dbReference type="PROSITE" id="PS51173">
    <property type="entry name" value="CBM2"/>
    <property type="match status" value="2"/>
</dbReference>
<dbReference type="Pfam" id="PF00657">
    <property type="entry name" value="Lipase_GDSL"/>
    <property type="match status" value="1"/>
</dbReference>
<evidence type="ECO:0000259" key="4">
    <source>
        <dbReference type="PROSITE" id="PS51173"/>
    </source>
</evidence>
<dbReference type="RefSeq" id="WP_371843600.1">
    <property type="nucleotide sequence ID" value="NZ_JBGMEL010000010.1"/>
</dbReference>
<feature type="compositionally biased region" description="Pro residues" evidence="2">
    <location>
        <begin position="537"/>
        <end position="550"/>
    </location>
</feature>
<protein>
    <submittedName>
        <fullName evidence="5">Cellulose binding domain-containing protein</fullName>
    </submittedName>
</protein>
<name>A0ABV4NNH2_9GAMM</name>
<feature type="region of interest" description="Disordered" evidence="2">
    <location>
        <begin position="124"/>
        <end position="145"/>
    </location>
</feature>
<dbReference type="SUPFAM" id="SSF52266">
    <property type="entry name" value="SGNH hydrolase"/>
    <property type="match status" value="1"/>
</dbReference>
<sequence>MSKRFIRAGTYSLSLFLLGSAPLAMAATNCDVSMVVQSEWDKGYMASVVVRNTGKEPINGWTVNWQWPGDQEIGHTWNAKVTQSGNAASAEGNGDFANIPAGEARAFGFNITYSGGMQVPSELNASCNIPQSPSPTPSEPPKANSPLSALDSYNYILGTQTISPKYRFTGEGSLVESAKAIRSMGSNLLKIALSTGLYDELKGAGLDYQFKRMLEEVPAYREVLEMDFSHYMFWVEDSGSWMDNKGMSQEEIVWQYDKIYAMAEYLLTQYNGSGKTFMIGHWEGDWNLVQKADGTRDDNQEKLDPLRIQGLIDWLNIRQKAIDDAKANIPHANIHLYHYVEVNRVESAMQGKERITNAVLPHTNVDLVSYSAYDLTTQEKHSDFATLHTELTKALDFIDEKLPPKPGLPFEKRVFIGEYGYGESWFKDWGTRSGEAQDMLSRNVIKTALEWGAPFILYWQMYGNEYDSWINEFVGYWLIDNEGNKKEIYHTHENFFKDAKSYLSDYQAKQGTLPSESEFRAYALKWFESSTGSTPDTNPPTNPTVPTPVPPTTDPIADSKPTPVTPIPQPQATGKCTAEYAIQNDWGSGFMANVVIRNTGDQPLEAWQVQWQWPGDQKVTHSWNAEVTDHAGSVTASAQDTIPPGEARAFGFNGEYRGVNAKPDINTACQTSGTPQTSTPDTNTPPTAGTQPNNPGNPTQGGADKIKLWFIGDSITYGMTTLPYNSMGFRSQIWQQIRKAADGQSSFPLSSSDTNRVMTFSYNGQPIESIGTISGPTEPNGVEKKTENYWHSGIPGATTSDMQCFLNPTRHRVPTGYSFTNCTESIANFNSVVTELCRENGNSSGWLGNQACQLNQNLSASDAIIVPIQLGTNDITFLNMNGATQCNAIPEAGSATAKRLDEVVASIVSTEDIRDNTTLVGKIYNHLNAQGIPDSNIAFMISTIPRRTNLDGQDPSNHCTDYYNAKIKNTLTRIGASERLFLTDQGNIVPTGDAVHPTTLGHRIMACNLLYGYNYGHSESFNCPVPASPPNTGLLRALAAVSAH</sequence>
<dbReference type="Gene3D" id="2.60.40.290">
    <property type="match status" value="2"/>
</dbReference>
<dbReference type="SUPFAM" id="SSF49384">
    <property type="entry name" value="Carbohydrate-binding domain"/>
    <property type="match status" value="2"/>
</dbReference>
<reference evidence="5 6" key="1">
    <citation type="submission" date="2024-08" db="EMBL/GenBank/DDBJ databases">
        <authorList>
            <person name="Ishaq N."/>
        </authorList>
    </citation>
    <scope>NUCLEOTIDE SEQUENCE [LARGE SCALE GENOMIC DNA]</scope>
    <source>
        <strain evidence="5 6">JCM 30400</strain>
    </source>
</reference>
<feature type="domain" description="CBM2" evidence="4">
    <location>
        <begin position="569"/>
        <end position="679"/>
    </location>
</feature>
<gene>
    <name evidence="5" type="ORF">ACCI51_11105</name>
</gene>
<dbReference type="InterPro" id="IPR012291">
    <property type="entry name" value="CBM2_carb-bd_dom_sf"/>
</dbReference>
<keyword evidence="1" id="KW-1015">Disulfide bond</keyword>
<feature type="signal peptide" evidence="3">
    <location>
        <begin position="1"/>
        <end position="26"/>
    </location>
</feature>
<organism evidence="5 6">
    <name type="scientific">Microbulbifer echini</name>
    <dbReference type="NCBI Taxonomy" id="1529067"/>
    <lineage>
        <taxon>Bacteria</taxon>
        <taxon>Pseudomonadati</taxon>
        <taxon>Pseudomonadota</taxon>
        <taxon>Gammaproteobacteria</taxon>
        <taxon>Cellvibrionales</taxon>
        <taxon>Microbulbiferaceae</taxon>
        <taxon>Microbulbifer</taxon>
    </lineage>
</organism>
<dbReference type="SMART" id="SM00637">
    <property type="entry name" value="CBD_II"/>
    <property type="match status" value="2"/>
</dbReference>